<protein>
    <submittedName>
        <fullName evidence="2">Uncharacterized protein</fullName>
    </submittedName>
</protein>
<dbReference type="Proteomes" id="UP000887116">
    <property type="component" value="Unassembled WGS sequence"/>
</dbReference>
<dbReference type="AlphaFoldDB" id="A0A8X6FZU2"/>
<keyword evidence="3" id="KW-1185">Reference proteome</keyword>
<dbReference type="OrthoDB" id="10547088at2759"/>
<feature type="transmembrane region" description="Helical" evidence="1">
    <location>
        <begin position="6"/>
        <end position="27"/>
    </location>
</feature>
<name>A0A8X6FZU2_TRICU</name>
<keyword evidence="1" id="KW-0472">Membrane</keyword>
<comment type="caution">
    <text evidence="2">The sequence shown here is derived from an EMBL/GenBank/DDBJ whole genome shotgun (WGS) entry which is preliminary data.</text>
</comment>
<accession>A0A8X6FZU2</accession>
<proteinExistence type="predicted"/>
<evidence type="ECO:0000313" key="3">
    <source>
        <dbReference type="Proteomes" id="UP000887116"/>
    </source>
</evidence>
<reference evidence="2" key="1">
    <citation type="submission" date="2020-07" db="EMBL/GenBank/DDBJ databases">
        <title>Multicomponent nature underlies the extraordinary mechanical properties of spider dragline silk.</title>
        <authorList>
            <person name="Kono N."/>
            <person name="Nakamura H."/>
            <person name="Mori M."/>
            <person name="Yoshida Y."/>
            <person name="Ohtoshi R."/>
            <person name="Malay A.D."/>
            <person name="Moran D.A.P."/>
            <person name="Tomita M."/>
            <person name="Numata K."/>
            <person name="Arakawa K."/>
        </authorList>
    </citation>
    <scope>NUCLEOTIDE SEQUENCE</scope>
</reference>
<gene>
    <name evidence="2" type="ORF">TNCT_10701</name>
</gene>
<keyword evidence="1" id="KW-1133">Transmembrane helix</keyword>
<evidence type="ECO:0000256" key="1">
    <source>
        <dbReference type="SAM" id="Phobius"/>
    </source>
</evidence>
<keyword evidence="1" id="KW-0812">Transmembrane</keyword>
<dbReference type="EMBL" id="BMAO01004142">
    <property type="protein sequence ID" value="GFQ92696.1"/>
    <property type="molecule type" value="Genomic_DNA"/>
</dbReference>
<evidence type="ECO:0000313" key="2">
    <source>
        <dbReference type="EMBL" id="GFQ92696.1"/>
    </source>
</evidence>
<sequence>MLLGYSFNFYLNLFLKLFMAILLVNFCEPDMPERLISFYSGVNATLAFEIYSKIKPATMEDPFNLRFKSDTLSKKVGHPWSMASSFHC</sequence>
<organism evidence="2 3">
    <name type="scientific">Trichonephila clavata</name>
    <name type="common">Joro spider</name>
    <name type="synonym">Nephila clavata</name>
    <dbReference type="NCBI Taxonomy" id="2740835"/>
    <lineage>
        <taxon>Eukaryota</taxon>
        <taxon>Metazoa</taxon>
        <taxon>Ecdysozoa</taxon>
        <taxon>Arthropoda</taxon>
        <taxon>Chelicerata</taxon>
        <taxon>Arachnida</taxon>
        <taxon>Araneae</taxon>
        <taxon>Araneomorphae</taxon>
        <taxon>Entelegynae</taxon>
        <taxon>Araneoidea</taxon>
        <taxon>Nephilidae</taxon>
        <taxon>Trichonephila</taxon>
    </lineage>
</organism>